<keyword evidence="1" id="KW-0121">Carboxypeptidase</keyword>
<dbReference type="GO" id="GO:0004180">
    <property type="term" value="F:carboxypeptidase activity"/>
    <property type="evidence" value="ECO:0007669"/>
    <property type="project" value="UniProtKB-KW"/>
</dbReference>
<dbReference type="InterPro" id="IPR013783">
    <property type="entry name" value="Ig-like_fold"/>
</dbReference>
<keyword evidence="1" id="KW-0645">Protease</keyword>
<name>A0A5C8V210_9FLAO</name>
<organism evidence="1 2">
    <name type="scientific">Flagellimonas hymeniacidonis</name>
    <dbReference type="NCBI Taxonomy" id="2603628"/>
    <lineage>
        <taxon>Bacteria</taxon>
        <taxon>Pseudomonadati</taxon>
        <taxon>Bacteroidota</taxon>
        <taxon>Flavobacteriia</taxon>
        <taxon>Flavobacteriales</taxon>
        <taxon>Flavobacteriaceae</taxon>
        <taxon>Flagellimonas</taxon>
    </lineage>
</organism>
<dbReference type="EMBL" id="VRUR01000002">
    <property type="protein sequence ID" value="TXN35574.1"/>
    <property type="molecule type" value="Genomic_DNA"/>
</dbReference>
<keyword evidence="1" id="KW-0378">Hydrolase</keyword>
<dbReference type="PROSITE" id="PS51257">
    <property type="entry name" value="PROKAR_LIPOPROTEIN"/>
    <property type="match status" value="1"/>
</dbReference>
<accession>A0A5C8V210</accession>
<comment type="caution">
    <text evidence="1">The sequence shown here is derived from an EMBL/GenBank/DDBJ whole genome shotgun (WGS) entry which is preliminary data.</text>
</comment>
<evidence type="ECO:0000313" key="2">
    <source>
        <dbReference type="Proteomes" id="UP000321456"/>
    </source>
</evidence>
<dbReference type="Gene3D" id="2.60.40.10">
    <property type="entry name" value="Immunoglobulins"/>
    <property type="match status" value="1"/>
</dbReference>
<proteinExistence type="predicted"/>
<dbReference type="SUPFAM" id="SSF49478">
    <property type="entry name" value="Cna protein B-type domain"/>
    <property type="match status" value="1"/>
</dbReference>
<protein>
    <submittedName>
        <fullName evidence="1">Carboxypeptidase regulatory-like domain-containing protein</fullName>
    </submittedName>
</protein>
<dbReference type="Proteomes" id="UP000321456">
    <property type="component" value="Unassembled WGS sequence"/>
</dbReference>
<gene>
    <name evidence="1" type="ORF">FVB32_13420</name>
</gene>
<reference evidence="1 2" key="1">
    <citation type="submission" date="2019-08" db="EMBL/GenBank/DDBJ databases">
        <title>Professor.</title>
        <authorList>
            <person name="Park J.S."/>
        </authorList>
    </citation>
    <scope>NUCLEOTIDE SEQUENCE [LARGE SCALE GENOMIC DNA]</scope>
    <source>
        <strain evidence="1 2">176CP5-101</strain>
    </source>
</reference>
<keyword evidence="2" id="KW-1185">Reference proteome</keyword>
<sequence>MKRIKNTLFPILTVLAFGILVTSCKDDFTEEDLLEQQKELSDEQAAENAAAIALASSLLDYTVNLHEDNKPIAGATVSVTNQADGTVITATTDANGNAVFVDIKLGGHNVAVSAENISDFSYLVDFGKPVEGVHYQNINERIVPIESSEASKIEGFIVDGESTATIKGVVSIETDLTNSTSEVPQDITIRANLDAEVNAEHSGLESSGGGSFGSIYVLGSFTFTQGNIGVAVVDNTTGEYSMQVPAGTDGTKIELLIPLVETDQTLAWSMENGVDVGVQTGTQPVLFGPDYAIADTSPSISGATANFSAPPAPGRGFTPSNFTPQGRGLLLTMLNASINDFPNEIDLEANEHIVFRGSKGSDDFKTTPIITVDAPPENPLPVVVGDTAVIEAWVDWEFDDMYQILTPGEYEALSKVEVYLDIIGEDDLLQASFFIEELDADGSGNLPVEERPLLNVPAQLFTDYVVTDIAIRFEPQGGETTAATGSFTYNGEIRQFEIVNRGDKYTSIPSITIKGGGKPTTQASLEITDMAFQYEFDLDNTGNTQGYVVLPEVGYKYESSPGVIVTDEGFEGFEVFERDVDGIPQNELQVQNLDLAVRVSNGNIVFNDDAFYGTDPVAGIRLDPYSYSTPTAIVIEPEHEQAEGTLKVNDDGEITSLTVTNTGTGYTIEVDLTVDAIQGTGASFSLSGFTTNTVTGEVTWGGAYTLVNKGSGYAKDLNIAEEDFSPISSGTTVNIKNGQTKIVNIDYGTGVRVNDIE</sequence>
<dbReference type="Pfam" id="PF13620">
    <property type="entry name" value="CarboxypepD_reg"/>
    <property type="match status" value="1"/>
</dbReference>
<dbReference type="AlphaFoldDB" id="A0A5C8V210"/>
<dbReference type="RefSeq" id="WP_147744306.1">
    <property type="nucleotide sequence ID" value="NZ_VRUR01000002.1"/>
</dbReference>
<evidence type="ECO:0000313" key="1">
    <source>
        <dbReference type="EMBL" id="TXN35574.1"/>
    </source>
</evidence>